<dbReference type="AlphaFoldDB" id="A0A2A2GCT2"/>
<keyword evidence="2" id="KW-1185">Reference proteome</keyword>
<sequence>MNNVANQLKKLIKINRKILNQLHKDEADIGLLQKRFDERGNQTDEFIKITSEVNADSFTEKEKESLKKLFNRFNQQQQKIQEAFTYILEESKGRLNDAIKTNKAEKSYKLLKR</sequence>
<accession>A0A2A2GCT2</accession>
<evidence type="ECO:0000313" key="1">
    <source>
        <dbReference type="EMBL" id="PAU94592.1"/>
    </source>
</evidence>
<dbReference type="Proteomes" id="UP000218831">
    <property type="component" value="Unassembled WGS sequence"/>
</dbReference>
<proteinExistence type="predicted"/>
<name>A0A2A2GCT2_9BACT</name>
<gene>
    <name evidence="1" type="ORF">CK503_07305</name>
</gene>
<protein>
    <submittedName>
        <fullName evidence="1">Uncharacterized protein</fullName>
    </submittedName>
</protein>
<evidence type="ECO:0000313" key="2">
    <source>
        <dbReference type="Proteomes" id="UP000218831"/>
    </source>
</evidence>
<organism evidence="1 2">
    <name type="scientific">Fodinibius salipaludis</name>
    <dbReference type="NCBI Taxonomy" id="2032627"/>
    <lineage>
        <taxon>Bacteria</taxon>
        <taxon>Pseudomonadati</taxon>
        <taxon>Balneolota</taxon>
        <taxon>Balneolia</taxon>
        <taxon>Balneolales</taxon>
        <taxon>Balneolaceae</taxon>
        <taxon>Fodinibius</taxon>
    </lineage>
</organism>
<comment type="caution">
    <text evidence="1">The sequence shown here is derived from an EMBL/GenBank/DDBJ whole genome shotgun (WGS) entry which is preliminary data.</text>
</comment>
<reference evidence="1 2" key="1">
    <citation type="submission" date="2017-08" db="EMBL/GenBank/DDBJ databases">
        <title>Aliifodinibius alkalisoli sp. nov., isolated from saline alkaline soil.</title>
        <authorList>
            <person name="Liu D."/>
            <person name="Zhang G."/>
        </authorList>
    </citation>
    <scope>NUCLEOTIDE SEQUENCE [LARGE SCALE GENOMIC DNA]</scope>
    <source>
        <strain evidence="1 2">WN023</strain>
    </source>
</reference>
<dbReference type="EMBL" id="NSKE01000004">
    <property type="protein sequence ID" value="PAU94592.1"/>
    <property type="molecule type" value="Genomic_DNA"/>
</dbReference>